<dbReference type="EMBL" id="DS572695">
    <property type="protein sequence ID" value="EGY13572.1"/>
    <property type="molecule type" value="Genomic_DNA"/>
</dbReference>
<sequence length="123" mass="13174">MSGMSVEMISGGQDVASPGGGGFQDVDLGDASRAHGGGGLGEFFQSGINALTGHGGDEDGFLEDDDMDFDEDAFRQAQADDAKARLERIKDIKRGLKNWEGWRLDLVEIRRGGEEGHGEVFEV</sequence>
<evidence type="ECO:0000256" key="1">
    <source>
        <dbReference type="SAM" id="MobiDB-lite"/>
    </source>
</evidence>
<dbReference type="STRING" id="498257.G2WRS1"/>
<dbReference type="KEGG" id="vda:VDAG_00254"/>
<name>G2WRS1_VERDV</name>
<accession>G2WRS1</accession>
<evidence type="ECO:0000313" key="2">
    <source>
        <dbReference type="EMBL" id="EGY13572.1"/>
    </source>
</evidence>
<dbReference type="RefSeq" id="XP_009649926.1">
    <property type="nucleotide sequence ID" value="XM_009651631.1"/>
</dbReference>
<dbReference type="GeneID" id="20701717"/>
<reference evidence="2 3" key="1">
    <citation type="submission" date="2008-03" db="EMBL/GenBank/DDBJ databases">
        <title>The Genome Sequence of Verticillium dahliae VdLs.17.</title>
        <authorList>
            <consortium name="The Broad Institute Genome Sequencing Platform"/>
            <person name="Ma L.-J.J."/>
            <person name="Klosterman S.J."/>
            <person name="Subbarao K."/>
            <person name="Dobinson K."/>
            <person name="Veronese P."/>
            <person name="Kang S."/>
            <person name="Gold S.E."/>
            <person name="Young S."/>
            <person name="Jaffe D."/>
            <person name="Gnerre S."/>
            <person name="Berlin A."/>
            <person name="Heiman D."/>
            <person name="Hepburn T."/>
            <person name="Sykes S."/>
            <person name="Alvarado L."/>
            <person name="Kodira C.D."/>
            <person name="Lander E."/>
            <person name="Galagan J."/>
            <person name="Nusbaum C."/>
            <person name="Birren B."/>
        </authorList>
    </citation>
    <scope>NUCLEOTIDE SEQUENCE [LARGE SCALE GENOMIC DNA]</scope>
    <source>
        <strain evidence="3">VdLs.17 / ATCC MYA-4575 / FGSC 10137</strain>
    </source>
</reference>
<feature type="region of interest" description="Disordered" evidence="1">
    <location>
        <begin position="1"/>
        <end position="30"/>
    </location>
</feature>
<dbReference type="InParanoid" id="G2WRS1"/>
<dbReference type="Proteomes" id="UP000001611">
    <property type="component" value="Chromosome 2"/>
</dbReference>
<protein>
    <submittedName>
        <fullName evidence="2">Uncharacterized protein</fullName>
    </submittedName>
</protein>
<dbReference type="eggNOG" id="ENOG502S2WH">
    <property type="taxonomic scope" value="Eukaryota"/>
</dbReference>
<proteinExistence type="predicted"/>
<dbReference type="AlphaFoldDB" id="G2WRS1"/>
<organism evidence="2 3">
    <name type="scientific">Verticillium dahliae (strain VdLs.17 / ATCC MYA-4575 / FGSC 10137)</name>
    <name type="common">Verticillium wilt</name>
    <dbReference type="NCBI Taxonomy" id="498257"/>
    <lineage>
        <taxon>Eukaryota</taxon>
        <taxon>Fungi</taxon>
        <taxon>Dikarya</taxon>
        <taxon>Ascomycota</taxon>
        <taxon>Pezizomycotina</taxon>
        <taxon>Sordariomycetes</taxon>
        <taxon>Hypocreomycetidae</taxon>
        <taxon>Glomerellales</taxon>
        <taxon>Plectosphaerellaceae</taxon>
        <taxon>Verticillium</taxon>
    </lineage>
</organism>
<dbReference type="HOGENOM" id="CLU_2016960_0_0_1"/>
<keyword evidence="3" id="KW-1185">Reference proteome</keyword>
<gene>
    <name evidence="2" type="ORF">VDAG_00254</name>
</gene>
<evidence type="ECO:0000313" key="3">
    <source>
        <dbReference type="Proteomes" id="UP000001611"/>
    </source>
</evidence>